<evidence type="ECO:0000313" key="2">
    <source>
        <dbReference type="Proteomes" id="UP000194632"/>
    </source>
</evidence>
<proteinExistence type="predicted"/>
<dbReference type="OrthoDB" id="5195380at2"/>
<accession>A0A243Q6Y0</accession>
<reference evidence="1 2" key="1">
    <citation type="submission" date="2017-05" db="EMBL/GenBank/DDBJ databases">
        <title>Biotechnological potential of actinobacteria isolated from South African environments.</title>
        <authorList>
            <person name="Le Roes-Hill M."/>
            <person name="Prins A."/>
            <person name="Durrell K.A."/>
        </authorList>
    </citation>
    <scope>NUCLEOTIDE SEQUENCE [LARGE SCALE GENOMIC DNA]</scope>
    <source>
        <strain evidence="1">BS2</strain>
    </source>
</reference>
<keyword evidence="2" id="KW-1185">Reference proteome</keyword>
<sequence>MTRRNNESQTPATFIDACLQGVATPADIDDWVDRWHAGEGPDLTLGEFLGFTPDEGKMWAEDPTCLDEIINAHRAGEAGEVL</sequence>
<evidence type="ECO:0000313" key="1">
    <source>
        <dbReference type="EMBL" id="OUC77283.1"/>
    </source>
</evidence>
<dbReference type="RefSeq" id="WP_086536611.1">
    <property type="nucleotide sequence ID" value="NZ_NGFO01000022.1"/>
</dbReference>
<organism evidence="1 2">
    <name type="scientific">Gordonia lacunae</name>
    <dbReference type="NCBI Taxonomy" id="417102"/>
    <lineage>
        <taxon>Bacteria</taxon>
        <taxon>Bacillati</taxon>
        <taxon>Actinomycetota</taxon>
        <taxon>Actinomycetes</taxon>
        <taxon>Mycobacteriales</taxon>
        <taxon>Gordoniaceae</taxon>
        <taxon>Gordonia</taxon>
    </lineage>
</organism>
<dbReference type="STRING" id="417102.CA982_17815"/>
<gene>
    <name evidence="1" type="ORF">CA982_17815</name>
</gene>
<dbReference type="Proteomes" id="UP000194632">
    <property type="component" value="Unassembled WGS sequence"/>
</dbReference>
<comment type="caution">
    <text evidence="1">The sequence shown here is derived from an EMBL/GenBank/DDBJ whole genome shotgun (WGS) entry which is preliminary data.</text>
</comment>
<dbReference type="AlphaFoldDB" id="A0A243Q6Y0"/>
<dbReference type="EMBL" id="NGFO01000022">
    <property type="protein sequence ID" value="OUC77283.1"/>
    <property type="molecule type" value="Genomic_DNA"/>
</dbReference>
<protein>
    <submittedName>
        <fullName evidence="1">Uncharacterized protein</fullName>
    </submittedName>
</protein>
<name>A0A243Q6Y0_9ACTN</name>